<dbReference type="CTD" id="9801900"/>
<organism evidence="2 3">
    <name type="scientific">Caenorhabditis remanei</name>
    <name type="common">Caenorhabditis vulgaris</name>
    <dbReference type="NCBI Taxonomy" id="31234"/>
    <lineage>
        <taxon>Eukaryota</taxon>
        <taxon>Metazoa</taxon>
        <taxon>Ecdysozoa</taxon>
        <taxon>Nematoda</taxon>
        <taxon>Chromadorea</taxon>
        <taxon>Rhabditida</taxon>
        <taxon>Rhabditina</taxon>
        <taxon>Rhabditomorpha</taxon>
        <taxon>Rhabditoidea</taxon>
        <taxon>Rhabditidae</taxon>
        <taxon>Peloderinae</taxon>
        <taxon>Caenorhabditis</taxon>
    </lineage>
</organism>
<gene>
    <name evidence="2" type="ORF">GCK72_003291</name>
</gene>
<accession>A0A6A5HV03</accession>
<reference evidence="2 3" key="1">
    <citation type="submission" date="2019-12" db="EMBL/GenBank/DDBJ databases">
        <title>Chromosome-level assembly of the Caenorhabditis remanei genome.</title>
        <authorList>
            <person name="Teterina A.A."/>
            <person name="Willis J.H."/>
            <person name="Phillips P.C."/>
        </authorList>
    </citation>
    <scope>NUCLEOTIDE SEQUENCE [LARGE SCALE GENOMIC DNA]</scope>
    <source>
        <strain evidence="2 3">PX506</strain>
        <tissue evidence="2">Whole organism</tissue>
    </source>
</reference>
<feature type="compositionally biased region" description="Low complexity" evidence="1">
    <location>
        <begin position="180"/>
        <end position="193"/>
    </location>
</feature>
<dbReference type="RefSeq" id="XP_003098659.2">
    <property type="nucleotide sequence ID" value="XM_003098611.2"/>
</dbReference>
<evidence type="ECO:0000256" key="1">
    <source>
        <dbReference type="SAM" id="MobiDB-lite"/>
    </source>
</evidence>
<protein>
    <submittedName>
        <fullName evidence="2">Uncharacterized protein</fullName>
    </submittedName>
</protein>
<dbReference type="KEGG" id="crq:GCK72_003291"/>
<dbReference type="AlphaFoldDB" id="A0A6A5HV03"/>
<evidence type="ECO:0000313" key="3">
    <source>
        <dbReference type="Proteomes" id="UP000483820"/>
    </source>
</evidence>
<evidence type="ECO:0000313" key="2">
    <source>
        <dbReference type="EMBL" id="KAF1771465.1"/>
    </source>
</evidence>
<dbReference type="Proteomes" id="UP000483820">
    <property type="component" value="Chromosome I"/>
</dbReference>
<name>A0A6A5HV03_CAERE</name>
<comment type="caution">
    <text evidence="2">The sequence shown here is derived from an EMBL/GenBank/DDBJ whole genome shotgun (WGS) entry which is preliminary data.</text>
</comment>
<feature type="region of interest" description="Disordered" evidence="1">
    <location>
        <begin position="174"/>
        <end position="194"/>
    </location>
</feature>
<sequence>MPSSTVTSGFVTVIKPCMWHSFHPLGEDLSVQLPAVNEEKREIGLDVFMDSDKFSMIVNKKHRMISNTTLFPWLPEDAEESVWKCFENDEDYKEGDAVAVKQEPQCSKENVDKDEKKGTVVKLTIYTPSSVSTKHYPVHPSKTAGKPAQCSKDQLEAAVNALSPVPLLIDTSVPPPSFLTPPTSGPASPTTTAEKPSFAFNVGVVNAPQPGVKITKKHLMENDDAFEMIVDESRPKKVKIFSPEEIKKQESLVDEWKRMIQKSL</sequence>
<proteinExistence type="predicted"/>
<dbReference type="GeneID" id="9801900"/>
<dbReference type="EMBL" id="WUAV01000001">
    <property type="protein sequence ID" value="KAF1771465.1"/>
    <property type="molecule type" value="Genomic_DNA"/>
</dbReference>